<evidence type="ECO:0000259" key="7">
    <source>
        <dbReference type="PROSITE" id="PS50850"/>
    </source>
</evidence>
<dbReference type="InterPro" id="IPR011701">
    <property type="entry name" value="MFS"/>
</dbReference>
<dbReference type="KEGG" id="bteq:G4P54_19795"/>
<comment type="subcellular location">
    <subcellularLocation>
        <location evidence="1">Cell membrane</location>
        <topology evidence="1">Multi-pass membrane protein</topology>
    </subcellularLocation>
</comment>
<keyword evidence="4 6" id="KW-1133">Transmembrane helix</keyword>
<organism evidence="8 9">
    <name type="scientific">Bacillus tequilensis</name>
    <dbReference type="NCBI Taxonomy" id="227866"/>
    <lineage>
        <taxon>Bacteria</taxon>
        <taxon>Bacillati</taxon>
        <taxon>Bacillota</taxon>
        <taxon>Bacilli</taxon>
        <taxon>Bacillales</taxon>
        <taxon>Bacillaceae</taxon>
        <taxon>Bacillus</taxon>
    </lineage>
</organism>
<dbReference type="Gene3D" id="1.20.1250.20">
    <property type="entry name" value="MFS general substrate transporter like domains"/>
    <property type="match status" value="1"/>
</dbReference>
<keyword evidence="5 6" id="KW-0472">Membrane</keyword>
<evidence type="ECO:0000256" key="3">
    <source>
        <dbReference type="ARBA" id="ARBA00022692"/>
    </source>
</evidence>
<feature type="transmembrane region" description="Helical" evidence="6">
    <location>
        <begin position="336"/>
        <end position="355"/>
    </location>
</feature>
<evidence type="ECO:0000256" key="2">
    <source>
        <dbReference type="ARBA" id="ARBA00022448"/>
    </source>
</evidence>
<dbReference type="CDD" id="cd17324">
    <property type="entry name" value="MFS_NepI_like"/>
    <property type="match status" value="1"/>
</dbReference>
<feature type="transmembrane region" description="Helical" evidence="6">
    <location>
        <begin position="7"/>
        <end position="28"/>
    </location>
</feature>
<evidence type="ECO:0000313" key="8">
    <source>
        <dbReference type="EMBL" id="QIW81869.1"/>
    </source>
</evidence>
<dbReference type="RefSeq" id="WP_167873626.1">
    <property type="nucleotide sequence ID" value="NZ_CP048852.1"/>
</dbReference>
<dbReference type="PANTHER" id="PTHR42910:SF1">
    <property type="entry name" value="MAJOR FACILITATOR SUPERFAMILY (MFS) PROFILE DOMAIN-CONTAINING PROTEIN"/>
    <property type="match status" value="1"/>
</dbReference>
<dbReference type="EMBL" id="CP048852">
    <property type="protein sequence ID" value="QIW81869.1"/>
    <property type="molecule type" value="Genomic_DNA"/>
</dbReference>
<feature type="transmembrane region" description="Helical" evidence="6">
    <location>
        <begin position="40"/>
        <end position="65"/>
    </location>
</feature>
<keyword evidence="3 6" id="KW-0812">Transmembrane</keyword>
<dbReference type="PANTHER" id="PTHR42910">
    <property type="entry name" value="TRANSPORTER SCO4007-RELATED"/>
    <property type="match status" value="1"/>
</dbReference>
<feature type="domain" description="Major facilitator superfamily (MFS) profile" evidence="7">
    <location>
        <begin position="8"/>
        <end position="384"/>
    </location>
</feature>
<accession>A0A6H0WPI1</accession>
<dbReference type="PROSITE" id="PS50850">
    <property type="entry name" value="MFS"/>
    <property type="match status" value="1"/>
</dbReference>
<dbReference type="AlphaFoldDB" id="A0A6H0WPI1"/>
<dbReference type="Pfam" id="PF07690">
    <property type="entry name" value="MFS_1"/>
    <property type="match status" value="1"/>
</dbReference>
<feature type="transmembrane region" description="Helical" evidence="6">
    <location>
        <begin position="249"/>
        <end position="270"/>
    </location>
</feature>
<gene>
    <name evidence="8" type="ORF">G4P54_19795</name>
</gene>
<dbReference type="GO" id="GO:0005886">
    <property type="term" value="C:plasma membrane"/>
    <property type="evidence" value="ECO:0007669"/>
    <property type="project" value="UniProtKB-SubCell"/>
</dbReference>
<dbReference type="InterPro" id="IPR036259">
    <property type="entry name" value="MFS_trans_sf"/>
</dbReference>
<evidence type="ECO:0000313" key="9">
    <source>
        <dbReference type="Proteomes" id="UP000501914"/>
    </source>
</evidence>
<protein>
    <submittedName>
        <fullName evidence="8">MFS transporter</fullName>
    </submittedName>
</protein>
<feature type="transmembrane region" description="Helical" evidence="6">
    <location>
        <begin position="164"/>
        <end position="184"/>
    </location>
</feature>
<evidence type="ECO:0000256" key="5">
    <source>
        <dbReference type="ARBA" id="ARBA00023136"/>
    </source>
</evidence>
<name>A0A6H0WPI1_9BACI</name>
<sequence>MKHSISLSRGLIFLMAVTSGFSVANVYINQTLLVSMAGTFHVTAAQAGMIATLVQIGYAAGNLLLVPLGDLFERRRLIVSLLFLVGVCSAASALAVSFSWLVITNLLLGFFTIIPQILVPFAAGLANDKNRGKVLGNVAIGLVCGILGARVVSGAIDAHYGWRVMYWIACAAAVIIMLIIRFCFPKSKGTPAVHYGKLISSLFPLLIKEKALRKACVNQGFMFGAFSLFWTTLVFVVSEPPFSFGSQTAGTIGLVGIGGAFATPLIGRIIDQKGAAFANKLCMSFTLLSFVLLMAGRTSLIVIVLGALFITMGIQANQVACQTEIFQLSAEMRSRLNGIFMVSTFLGGAFGSYAGGAVWTLFHWNGVCILGMIMIGIAFSSRITINRATKQNDIGRKIEAGANK</sequence>
<reference evidence="8 9" key="1">
    <citation type="submission" date="2020-02" db="EMBL/GenBank/DDBJ databases">
        <title>Genome sequencing, annotation and comparative genomic analysis of Bacillus tequilensis EA-CB0015, an effective biological control agent against Pseudocercospora fijiensis in banana plants.</title>
        <authorList>
            <person name="Cuellar-Gaviria T.Z."/>
            <person name="Ju K.-S."/>
            <person name="Villegas-Escobar V."/>
        </authorList>
    </citation>
    <scope>NUCLEOTIDE SEQUENCE [LARGE SCALE GENOMIC DNA]</scope>
    <source>
        <strain evidence="8 9">EA-CB0015</strain>
    </source>
</reference>
<proteinExistence type="predicted"/>
<keyword evidence="9" id="KW-1185">Reference proteome</keyword>
<dbReference type="Proteomes" id="UP000501914">
    <property type="component" value="Chromosome"/>
</dbReference>
<feature type="transmembrane region" description="Helical" evidence="6">
    <location>
        <begin position="134"/>
        <end position="152"/>
    </location>
</feature>
<feature type="transmembrane region" description="Helical" evidence="6">
    <location>
        <begin position="277"/>
        <end position="294"/>
    </location>
</feature>
<dbReference type="GO" id="GO:0022857">
    <property type="term" value="F:transmembrane transporter activity"/>
    <property type="evidence" value="ECO:0007669"/>
    <property type="project" value="InterPro"/>
</dbReference>
<dbReference type="InterPro" id="IPR020846">
    <property type="entry name" value="MFS_dom"/>
</dbReference>
<feature type="transmembrane region" description="Helical" evidence="6">
    <location>
        <begin position="216"/>
        <end position="237"/>
    </location>
</feature>
<feature type="transmembrane region" description="Helical" evidence="6">
    <location>
        <begin position="300"/>
        <end position="316"/>
    </location>
</feature>
<dbReference type="SUPFAM" id="SSF103473">
    <property type="entry name" value="MFS general substrate transporter"/>
    <property type="match status" value="1"/>
</dbReference>
<keyword evidence="2" id="KW-0813">Transport</keyword>
<evidence type="ECO:0000256" key="1">
    <source>
        <dbReference type="ARBA" id="ARBA00004651"/>
    </source>
</evidence>
<evidence type="ECO:0000256" key="4">
    <source>
        <dbReference type="ARBA" id="ARBA00022989"/>
    </source>
</evidence>
<feature type="transmembrane region" description="Helical" evidence="6">
    <location>
        <begin position="361"/>
        <end position="380"/>
    </location>
</feature>
<feature type="transmembrane region" description="Helical" evidence="6">
    <location>
        <begin position="77"/>
        <end position="100"/>
    </location>
</feature>
<evidence type="ECO:0000256" key="6">
    <source>
        <dbReference type="SAM" id="Phobius"/>
    </source>
</evidence>
<feature type="transmembrane region" description="Helical" evidence="6">
    <location>
        <begin position="106"/>
        <end position="127"/>
    </location>
</feature>